<reference evidence="2 3" key="1">
    <citation type="submission" date="2018-03" db="EMBL/GenBank/DDBJ databases">
        <title>Non-Typhoidal Salmonella genome sequencing and assembly.</title>
        <authorList>
            <person name="Matchawe C."/>
        </authorList>
    </citation>
    <scope>NUCLEOTIDE SEQUENCE [LARGE SCALE GENOMIC DNA]</scope>
    <source>
        <strain evidence="2 3">8EV</strain>
    </source>
</reference>
<evidence type="ECO:0000259" key="1">
    <source>
        <dbReference type="Pfam" id="PF08351"/>
    </source>
</evidence>
<gene>
    <name evidence="2" type="ORF">C9F10_27210</name>
</gene>
<feature type="non-terminal residue" evidence="2">
    <location>
        <position position="83"/>
    </location>
</feature>
<protein>
    <submittedName>
        <fullName evidence="2">tRNA cytosine(34) acetyltransferase TmcA</fullName>
    </submittedName>
</protein>
<name>A0A659RWT9_SALET</name>
<dbReference type="EMBL" id="PYKK01001843">
    <property type="protein sequence ID" value="TGD15907.1"/>
    <property type="molecule type" value="Genomic_DNA"/>
</dbReference>
<proteinExistence type="predicted"/>
<dbReference type="Gene3D" id="3.40.50.11040">
    <property type="match status" value="1"/>
</dbReference>
<sequence length="83" mass="8761">MSDIDALLALTSQMTQEGIRRLLVISGDAAWCRERAEAIRAALPGDWLWVAPDAPAQPRCTPQALRPLLGREGGPAVGAAGRG</sequence>
<keyword evidence="2" id="KW-0808">Transferase</keyword>
<dbReference type="Pfam" id="PF08351">
    <property type="entry name" value="TmcA_N"/>
    <property type="match status" value="1"/>
</dbReference>
<dbReference type="GO" id="GO:0016740">
    <property type="term" value="F:transferase activity"/>
    <property type="evidence" value="ECO:0007669"/>
    <property type="project" value="UniProtKB-KW"/>
</dbReference>
<accession>A0A659RWT9</accession>
<evidence type="ECO:0000313" key="3">
    <source>
        <dbReference type="Proteomes" id="UP000297989"/>
    </source>
</evidence>
<dbReference type="InterPro" id="IPR013562">
    <property type="entry name" value="TmcA/NAT10_N"/>
</dbReference>
<dbReference type="AlphaFoldDB" id="A0A659RWT9"/>
<dbReference type="Proteomes" id="UP000297989">
    <property type="component" value="Unassembled WGS sequence"/>
</dbReference>
<feature type="domain" description="TmcA/NAT10 N-terminal" evidence="1">
    <location>
        <begin position="4"/>
        <end position="72"/>
    </location>
</feature>
<organism evidence="2 3">
    <name type="scientific">Salmonella enterica subsp. enterica serovar Poona</name>
    <dbReference type="NCBI Taxonomy" id="436295"/>
    <lineage>
        <taxon>Bacteria</taxon>
        <taxon>Pseudomonadati</taxon>
        <taxon>Pseudomonadota</taxon>
        <taxon>Gammaproteobacteria</taxon>
        <taxon>Enterobacterales</taxon>
        <taxon>Enterobacteriaceae</taxon>
        <taxon>Salmonella</taxon>
    </lineage>
</organism>
<evidence type="ECO:0000313" key="2">
    <source>
        <dbReference type="EMBL" id="TGD15907.1"/>
    </source>
</evidence>
<comment type="caution">
    <text evidence="2">The sequence shown here is derived from an EMBL/GenBank/DDBJ whole genome shotgun (WGS) entry which is preliminary data.</text>
</comment>